<keyword evidence="8" id="KW-0186">Copper</keyword>
<evidence type="ECO:0000256" key="1">
    <source>
        <dbReference type="ARBA" id="ARBA00000553"/>
    </source>
</evidence>
<dbReference type="Gene3D" id="3.60.140.10">
    <property type="entry name" value="CNF1/YfiH-like putative cysteine hydrolases"/>
    <property type="match status" value="1"/>
</dbReference>
<dbReference type="SUPFAM" id="SSF64438">
    <property type="entry name" value="CNF1/YfiH-like putative cysteine hydrolases"/>
    <property type="match status" value="1"/>
</dbReference>
<organism evidence="12 13">
    <name type="scientific">Bowdeniella nasicola</name>
    <dbReference type="NCBI Taxonomy" id="208480"/>
    <lineage>
        <taxon>Bacteria</taxon>
        <taxon>Bacillati</taxon>
        <taxon>Actinomycetota</taxon>
        <taxon>Actinomycetes</taxon>
        <taxon>Actinomycetales</taxon>
        <taxon>Actinomycetaceae</taxon>
        <taxon>Bowdeniella</taxon>
    </lineage>
</organism>
<reference evidence="13" key="1">
    <citation type="submission" date="2016-10" db="EMBL/GenBank/DDBJ databases">
        <authorList>
            <person name="Varghese N."/>
            <person name="Submissions S."/>
        </authorList>
    </citation>
    <scope>NUCLEOTIDE SEQUENCE [LARGE SCALE GENOMIC DNA]</scope>
    <source>
        <strain evidence="13">KPR-1</strain>
    </source>
</reference>
<sequence>MRYSLPCGPGALAVITTAAAPGPFEHCGAVELTRAAQIHSDIVLESAAPGVIGEGDAVITREAALAPAVLTADCVPVLIASESGTVRAATHAGRKGLQSRIITKTIERLRERTGEPLWALIGPHICARCYEVPAELQEEVARERDEARATTSWGTPGLNLTAMARRELADGGVCNVEVDVPTEQWCTLENEAWWSYRRDGTSRRITSALLIDDTPSPLPPGAQNHP</sequence>
<comment type="function">
    <text evidence="2">Purine nucleoside enzyme that catalyzes the phosphorolysis of adenosine and inosine nucleosides, yielding D-ribose 1-phosphate and the respective free bases, adenine and hypoxanthine. Also catalyzes the phosphorolysis of S-methyl-5'-thioadenosine into adenine and S-methyl-5-thio-alpha-D-ribose 1-phosphate. Also has adenosine deaminase activity.</text>
</comment>
<evidence type="ECO:0000256" key="3">
    <source>
        <dbReference type="ARBA" id="ARBA00007353"/>
    </source>
</evidence>
<dbReference type="GO" id="GO:0016787">
    <property type="term" value="F:hydrolase activity"/>
    <property type="evidence" value="ECO:0007669"/>
    <property type="project" value="UniProtKB-KW"/>
</dbReference>
<keyword evidence="4" id="KW-0808">Transferase</keyword>
<evidence type="ECO:0000256" key="6">
    <source>
        <dbReference type="ARBA" id="ARBA00022801"/>
    </source>
</evidence>
<dbReference type="InterPro" id="IPR003730">
    <property type="entry name" value="Cu_polyphenol_OxRdtase"/>
</dbReference>
<evidence type="ECO:0000256" key="8">
    <source>
        <dbReference type="ARBA" id="ARBA00023008"/>
    </source>
</evidence>
<dbReference type="GO" id="GO:0005507">
    <property type="term" value="F:copper ion binding"/>
    <property type="evidence" value="ECO:0007669"/>
    <property type="project" value="TreeGrafter"/>
</dbReference>
<comment type="catalytic activity">
    <reaction evidence="10">
        <text>adenosine + phosphate = alpha-D-ribose 1-phosphate + adenine</text>
        <dbReference type="Rhea" id="RHEA:27642"/>
        <dbReference type="ChEBI" id="CHEBI:16335"/>
        <dbReference type="ChEBI" id="CHEBI:16708"/>
        <dbReference type="ChEBI" id="CHEBI:43474"/>
        <dbReference type="ChEBI" id="CHEBI:57720"/>
        <dbReference type="EC" id="2.4.2.1"/>
    </reaction>
    <physiologicalReaction direction="left-to-right" evidence="10">
        <dbReference type="Rhea" id="RHEA:27643"/>
    </physiologicalReaction>
</comment>
<dbReference type="RefSeq" id="WP_092564729.1">
    <property type="nucleotide sequence ID" value="NZ_FNQV01000009.1"/>
</dbReference>
<keyword evidence="7" id="KW-0862">Zinc</keyword>
<dbReference type="PANTHER" id="PTHR30616">
    <property type="entry name" value="UNCHARACTERIZED PROTEIN YFIH"/>
    <property type="match status" value="1"/>
</dbReference>
<proteinExistence type="inferred from homology"/>
<keyword evidence="6" id="KW-0378">Hydrolase</keyword>
<dbReference type="Pfam" id="PF02578">
    <property type="entry name" value="Cu-oxidase_4"/>
    <property type="match status" value="1"/>
</dbReference>
<evidence type="ECO:0000256" key="5">
    <source>
        <dbReference type="ARBA" id="ARBA00022723"/>
    </source>
</evidence>
<evidence type="ECO:0008006" key="14">
    <source>
        <dbReference type="Google" id="ProtNLM"/>
    </source>
</evidence>
<evidence type="ECO:0000256" key="9">
    <source>
        <dbReference type="ARBA" id="ARBA00047989"/>
    </source>
</evidence>
<evidence type="ECO:0000256" key="10">
    <source>
        <dbReference type="ARBA" id="ARBA00048968"/>
    </source>
</evidence>
<comment type="catalytic activity">
    <reaction evidence="9">
        <text>adenosine + H2O + H(+) = inosine + NH4(+)</text>
        <dbReference type="Rhea" id="RHEA:24408"/>
        <dbReference type="ChEBI" id="CHEBI:15377"/>
        <dbReference type="ChEBI" id="CHEBI:15378"/>
        <dbReference type="ChEBI" id="CHEBI:16335"/>
        <dbReference type="ChEBI" id="CHEBI:17596"/>
        <dbReference type="ChEBI" id="CHEBI:28938"/>
        <dbReference type="EC" id="3.5.4.4"/>
    </reaction>
    <physiologicalReaction direction="left-to-right" evidence="9">
        <dbReference type="Rhea" id="RHEA:24409"/>
    </physiologicalReaction>
</comment>
<evidence type="ECO:0000256" key="7">
    <source>
        <dbReference type="ARBA" id="ARBA00022833"/>
    </source>
</evidence>
<gene>
    <name evidence="12" type="ORF">SAMN02910418_01617</name>
</gene>
<evidence type="ECO:0000256" key="2">
    <source>
        <dbReference type="ARBA" id="ARBA00003215"/>
    </source>
</evidence>
<name>A0A1H4B9B0_9ACTO</name>
<comment type="catalytic activity">
    <reaction evidence="1">
        <text>inosine + phosphate = alpha-D-ribose 1-phosphate + hypoxanthine</text>
        <dbReference type="Rhea" id="RHEA:27646"/>
        <dbReference type="ChEBI" id="CHEBI:17368"/>
        <dbReference type="ChEBI" id="CHEBI:17596"/>
        <dbReference type="ChEBI" id="CHEBI:43474"/>
        <dbReference type="ChEBI" id="CHEBI:57720"/>
        <dbReference type="EC" id="2.4.2.1"/>
    </reaction>
    <physiologicalReaction direction="left-to-right" evidence="1">
        <dbReference type="Rhea" id="RHEA:27647"/>
    </physiologicalReaction>
</comment>
<dbReference type="GO" id="GO:0017061">
    <property type="term" value="F:S-methyl-5-thioadenosine phosphorylase activity"/>
    <property type="evidence" value="ECO:0007669"/>
    <property type="project" value="UniProtKB-EC"/>
</dbReference>
<evidence type="ECO:0000313" key="12">
    <source>
        <dbReference type="EMBL" id="SEA44729.1"/>
    </source>
</evidence>
<dbReference type="InterPro" id="IPR011324">
    <property type="entry name" value="Cytotoxic_necrot_fac-like_cat"/>
</dbReference>
<dbReference type="AlphaFoldDB" id="A0A1H4B9B0"/>
<comment type="similarity">
    <text evidence="3">Belongs to the purine nucleoside phosphorylase YfiH/LACC1 family.</text>
</comment>
<dbReference type="PANTHER" id="PTHR30616:SF2">
    <property type="entry name" value="PURINE NUCLEOSIDE PHOSPHORYLASE LACC1"/>
    <property type="match status" value="1"/>
</dbReference>
<keyword evidence="13" id="KW-1185">Reference proteome</keyword>
<dbReference type="OrthoDB" id="4279at2"/>
<dbReference type="InterPro" id="IPR038371">
    <property type="entry name" value="Cu_polyphenol_OxRdtase_sf"/>
</dbReference>
<accession>A0A1H4B9B0</accession>
<protein>
    <recommendedName>
        <fullName evidence="14">Laccase domain-containing protein</fullName>
    </recommendedName>
</protein>
<evidence type="ECO:0000256" key="4">
    <source>
        <dbReference type="ARBA" id="ARBA00022679"/>
    </source>
</evidence>
<comment type="catalytic activity">
    <reaction evidence="11">
        <text>S-methyl-5'-thioadenosine + phosphate = 5-(methylsulfanyl)-alpha-D-ribose 1-phosphate + adenine</text>
        <dbReference type="Rhea" id="RHEA:11852"/>
        <dbReference type="ChEBI" id="CHEBI:16708"/>
        <dbReference type="ChEBI" id="CHEBI:17509"/>
        <dbReference type="ChEBI" id="CHEBI:43474"/>
        <dbReference type="ChEBI" id="CHEBI:58533"/>
        <dbReference type="EC" id="2.4.2.28"/>
    </reaction>
    <physiologicalReaction direction="left-to-right" evidence="11">
        <dbReference type="Rhea" id="RHEA:11853"/>
    </physiologicalReaction>
</comment>
<evidence type="ECO:0000313" key="13">
    <source>
        <dbReference type="Proteomes" id="UP000199288"/>
    </source>
</evidence>
<dbReference type="Proteomes" id="UP000199288">
    <property type="component" value="Unassembled WGS sequence"/>
</dbReference>
<dbReference type="CDD" id="cd16833">
    <property type="entry name" value="YfiH"/>
    <property type="match status" value="1"/>
</dbReference>
<keyword evidence="5" id="KW-0479">Metal-binding</keyword>
<dbReference type="EMBL" id="FNQV01000009">
    <property type="protein sequence ID" value="SEA44729.1"/>
    <property type="molecule type" value="Genomic_DNA"/>
</dbReference>
<evidence type="ECO:0000256" key="11">
    <source>
        <dbReference type="ARBA" id="ARBA00049893"/>
    </source>
</evidence>